<dbReference type="InterPro" id="IPR027417">
    <property type="entry name" value="P-loop_NTPase"/>
</dbReference>
<dbReference type="RefSeq" id="WP_097050438.1">
    <property type="nucleotide sequence ID" value="NZ_OBMM01000001.1"/>
</dbReference>
<gene>
    <name evidence="1" type="ORF">SAMN05428964_101616</name>
</gene>
<protein>
    <submittedName>
        <fullName evidence="1">Predicted kinase</fullName>
    </submittedName>
</protein>
<organism evidence="1 2">
    <name type="scientific">Thalassospira xiamenensis</name>
    <dbReference type="NCBI Taxonomy" id="220697"/>
    <lineage>
        <taxon>Bacteria</taxon>
        <taxon>Pseudomonadati</taxon>
        <taxon>Pseudomonadota</taxon>
        <taxon>Alphaproteobacteria</taxon>
        <taxon>Rhodospirillales</taxon>
        <taxon>Thalassospiraceae</taxon>
        <taxon>Thalassospira</taxon>
    </lineage>
</organism>
<sequence>MLIIFGGLPGVGKTSIARALAQKIGAVHLRIDTIEQAILDAGVPPDDDIGPVGYMVANRQATDNLKLGLTVIGDAVNSVEETRSEWRLAARRAGKPYVQIELICSDPGEHRHRVETRSCDIENLHQPDWDKVLGRHYEPWHGVDLIIDTAKMTVDQAVDAICEGINKKNNIQSLVSFS</sequence>
<proteinExistence type="predicted"/>
<dbReference type="Pfam" id="PF13671">
    <property type="entry name" value="AAA_33"/>
    <property type="match status" value="1"/>
</dbReference>
<dbReference type="PANTHER" id="PTHR37807:SF3">
    <property type="entry name" value="OS07G0160300 PROTEIN"/>
    <property type="match status" value="1"/>
</dbReference>
<dbReference type="AlphaFoldDB" id="A0A285RET5"/>
<evidence type="ECO:0000313" key="1">
    <source>
        <dbReference type="EMBL" id="SOB92590.1"/>
    </source>
</evidence>
<dbReference type="SUPFAM" id="SSF52540">
    <property type="entry name" value="P-loop containing nucleoside triphosphate hydrolases"/>
    <property type="match status" value="1"/>
</dbReference>
<accession>A0A285RET5</accession>
<dbReference type="EMBL" id="OBMM01000001">
    <property type="protein sequence ID" value="SOB92590.1"/>
    <property type="molecule type" value="Genomic_DNA"/>
</dbReference>
<evidence type="ECO:0000313" key="2">
    <source>
        <dbReference type="Proteomes" id="UP000219068"/>
    </source>
</evidence>
<reference evidence="1 2" key="1">
    <citation type="submission" date="2017-08" db="EMBL/GenBank/DDBJ databases">
        <authorList>
            <person name="de Groot N.N."/>
        </authorList>
    </citation>
    <scope>NUCLEOTIDE SEQUENCE [LARGE SCALE GENOMIC DNA]</scope>
    <source>
        <strain evidence="1 2">USBA 78</strain>
    </source>
</reference>
<dbReference type="Gene3D" id="3.40.50.300">
    <property type="entry name" value="P-loop containing nucleotide triphosphate hydrolases"/>
    <property type="match status" value="1"/>
</dbReference>
<name>A0A285RET5_9PROT</name>
<dbReference type="GO" id="GO:0016301">
    <property type="term" value="F:kinase activity"/>
    <property type="evidence" value="ECO:0007669"/>
    <property type="project" value="UniProtKB-KW"/>
</dbReference>
<keyword evidence="1" id="KW-0418">Kinase</keyword>
<dbReference type="Proteomes" id="UP000219068">
    <property type="component" value="Unassembled WGS sequence"/>
</dbReference>
<keyword evidence="1" id="KW-0808">Transferase</keyword>
<dbReference type="PANTHER" id="PTHR37807">
    <property type="entry name" value="OS07G0160300 PROTEIN"/>
    <property type="match status" value="1"/>
</dbReference>